<dbReference type="PANTHER" id="PTHR47447">
    <property type="entry name" value="OS03G0856100 PROTEIN"/>
    <property type="match status" value="1"/>
</dbReference>
<reference evidence="7" key="1">
    <citation type="submission" date="2022-11" db="EMBL/GenBank/DDBJ databases">
        <authorList>
            <person name="Scott C."/>
            <person name="Bruce N."/>
        </authorList>
    </citation>
    <scope>NUCLEOTIDE SEQUENCE</scope>
</reference>
<evidence type="ECO:0000256" key="6">
    <source>
        <dbReference type="SAM" id="MobiDB-lite"/>
    </source>
</evidence>
<comment type="subunit">
    <text evidence="4">Binds to mitochondrial small subunit 15S rRNA.</text>
</comment>
<evidence type="ECO:0000256" key="1">
    <source>
        <dbReference type="ARBA" id="ARBA00006192"/>
    </source>
</evidence>
<evidence type="ECO:0000313" key="8">
    <source>
        <dbReference type="Proteomes" id="UP000838763"/>
    </source>
</evidence>
<accession>A0A9P1GXR8</accession>
<evidence type="ECO:0000313" key="7">
    <source>
        <dbReference type="EMBL" id="CAI4212270.1"/>
    </source>
</evidence>
<dbReference type="InterPro" id="IPR002885">
    <property type="entry name" value="PPR_rpt"/>
</dbReference>
<evidence type="ECO:0000256" key="3">
    <source>
        <dbReference type="ARBA" id="ARBA00044493"/>
    </source>
</evidence>
<feature type="region of interest" description="Disordered" evidence="6">
    <location>
        <begin position="599"/>
        <end position="649"/>
    </location>
</feature>
<organism evidence="7 8">
    <name type="scientific">Parascedosporium putredinis</name>
    <dbReference type="NCBI Taxonomy" id="1442378"/>
    <lineage>
        <taxon>Eukaryota</taxon>
        <taxon>Fungi</taxon>
        <taxon>Dikarya</taxon>
        <taxon>Ascomycota</taxon>
        <taxon>Pezizomycotina</taxon>
        <taxon>Sordariomycetes</taxon>
        <taxon>Hypocreomycetidae</taxon>
        <taxon>Microascales</taxon>
        <taxon>Microascaceae</taxon>
        <taxon>Parascedosporium</taxon>
    </lineage>
</organism>
<keyword evidence="2" id="KW-0677">Repeat</keyword>
<dbReference type="EMBL" id="CALLCH030000004">
    <property type="protein sequence ID" value="CAI4212270.1"/>
    <property type="molecule type" value="Genomic_DNA"/>
</dbReference>
<comment type="function">
    <text evidence="3">Regulates mitochondrial small subunit maturation by controlling 15S rRNA 5'-end processing. Localizes to the 5' precursor of the 15S rRNA in a position that is subsequently occupied by mS47 in the mature yeast mtSSU. Uses structure and sequence-specific RNA recognition, binding to a single-stranded region of the precursor and specifically recognizing bases -6 to -1. The exchange of Ccm1 for mS47 is coupled to the irreversible removal of precursor rRNA that is accompanied by conformational changes of the mitoribosomal proteins uS5m and mS26. These conformational changes signal completion of 5'-end rRNA processing through protection of the mature 5'-end of the 15S rRNA and stabilization of mS47. The removal of the 5' precursor together with the dissociation of Ccm1 may be catalyzed by the 5'-3' exoribonuclease Pet127. Involved in the specific removal of group I introns in mitochondrial encoded transcripts.</text>
</comment>
<feature type="region of interest" description="Disordered" evidence="6">
    <location>
        <begin position="1"/>
        <end position="49"/>
    </location>
</feature>
<evidence type="ECO:0000256" key="5">
    <source>
        <dbReference type="PROSITE-ProRule" id="PRU00708"/>
    </source>
</evidence>
<dbReference type="Proteomes" id="UP000838763">
    <property type="component" value="Unassembled WGS sequence"/>
</dbReference>
<feature type="repeat" description="PPR" evidence="5">
    <location>
        <begin position="511"/>
        <end position="545"/>
    </location>
</feature>
<feature type="region of interest" description="Disordered" evidence="6">
    <location>
        <begin position="472"/>
        <end position="507"/>
    </location>
</feature>
<dbReference type="Gene3D" id="1.25.40.10">
    <property type="entry name" value="Tetratricopeptide repeat domain"/>
    <property type="match status" value="2"/>
</dbReference>
<gene>
    <name evidence="7" type="ORF">PPNO1_LOCUS2036</name>
</gene>
<evidence type="ECO:0008006" key="9">
    <source>
        <dbReference type="Google" id="ProtNLM"/>
    </source>
</evidence>
<dbReference type="Pfam" id="PF13812">
    <property type="entry name" value="PPR_3"/>
    <property type="match status" value="1"/>
</dbReference>
<feature type="compositionally biased region" description="Basic residues" evidence="6">
    <location>
        <begin position="1"/>
        <end position="11"/>
    </location>
</feature>
<dbReference type="InterPro" id="IPR011990">
    <property type="entry name" value="TPR-like_helical_dom_sf"/>
</dbReference>
<dbReference type="AlphaFoldDB" id="A0A9P1GXR8"/>
<proteinExistence type="inferred from homology"/>
<dbReference type="NCBIfam" id="TIGR00756">
    <property type="entry name" value="PPR"/>
    <property type="match status" value="1"/>
</dbReference>
<feature type="compositionally biased region" description="Basic and acidic residues" evidence="6">
    <location>
        <begin position="632"/>
        <end position="642"/>
    </location>
</feature>
<dbReference type="OrthoDB" id="185373at2759"/>
<protein>
    <recommendedName>
        <fullName evidence="9">Pentatricopeptide repeat protein</fullName>
    </recommendedName>
</protein>
<keyword evidence="8" id="KW-1185">Reference proteome</keyword>
<feature type="repeat" description="PPR" evidence="5">
    <location>
        <begin position="546"/>
        <end position="580"/>
    </location>
</feature>
<comment type="caution">
    <text evidence="7">The sequence shown here is derived from an EMBL/GenBank/DDBJ whole genome shotgun (WGS) entry which is preliminary data.</text>
</comment>
<evidence type="ECO:0000256" key="4">
    <source>
        <dbReference type="ARBA" id="ARBA00044511"/>
    </source>
</evidence>
<dbReference type="PROSITE" id="PS51375">
    <property type="entry name" value="PPR"/>
    <property type="match status" value="2"/>
</dbReference>
<sequence>MQSSRYLRHGSGRNFPARKQSRIRNISSDAAPSSVRKGTSADAPPESEPCDFRSFQQLHRSIWHTVGPKRETHGIESKRRLNAISNSISSRVVDVPRARRVKQLDDGCNEWGWKKGLHDVRTGNWHYPSGSAAPTSSLMECRTAEEARAIWEQQDPETAKKTWAKLAELYDALRDAQINLSSYTLMHIASKLSKDPTLKRMALEVMALGLSRIEEDPGADLELVRRRSGHLPDEIWDFAIKNGITPNTIQLTALVQSLCAMGQIEAAWQAFDMFHQRGMSVDLKLSSTLLQGSKLAGSVPHIVRAISLIAETQNIDARVGNNILHLVLSLALSDTSQPFLTSFPFMLRIYSRIFSPEPLNAIIPEKLREVVRYDDELEDMILHPEFTSSLDLLFPPEGVTSLEPTPPRAQRLYGHYRNMLQDRHPVAAEIVKTRNSVIHDMIIKAMSSSPAHLRAALEVISDMIRDSAAHDAEGNAIPSPRPATPSTTSSNDANGNATSPDLAQPVHPRPSTWTWNILLDAWMRHYRQDNVGRIVSLMRRHGVEPSLVTWNTILSRAAQARNTRLAVRSAQKIREAGFEPNEWTVRAFSRLVEKEMFLSEMGEGSGSGKGGRGRAQGRGRGQEGEDRDDEFDGRGLELEKGFENLGSIP</sequence>
<name>A0A9P1GXR8_9PEZI</name>
<evidence type="ECO:0000256" key="2">
    <source>
        <dbReference type="ARBA" id="ARBA00022737"/>
    </source>
</evidence>
<dbReference type="PANTHER" id="PTHR47447:SF17">
    <property type="entry name" value="OS12G0638900 PROTEIN"/>
    <property type="match status" value="1"/>
</dbReference>
<feature type="compositionally biased region" description="Polar residues" evidence="6">
    <location>
        <begin position="491"/>
        <end position="501"/>
    </location>
</feature>
<comment type="similarity">
    <text evidence="1">Belongs to the CCM1 family.</text>
</comment>